<organism evidence="1 2">
    <name type="scientific">Arctium lappa</name>
    <name type="common">Greater burdock</name>
    <name type="synonym">Lappa major</name>
    <dbReference type="NCBI Taxonomy" id="4217"/>
    <lineage>
        <taxon>Eukaryota</taxon>
        <taxon>Viridiplantae</taxon>
        <taxon>Streptophyta</taxon>
        <taxon>Embryophyta</taxon>
        <taxon>Tracheophyta</taxon>
        <taxon>Spermatophyta</taxon>
        <taxon>Magnoliopsida</taxon>
        <taxon>eudicotyledons</taxon>
        <taxon>Gunneridae</taxon>
        <taxon>Pentapetalae</taxon>
        <taxon>asterids</taxon>
        <taxon>campanulids</taxon>
        <taxon>Asterales</taxon>
        <taxon>Asteraceae</taxon>
        <taxon>Carduoideae</taxon>
        <taxon>Cardueae</taxon>
        <taxon>Arctiinae</taxon>
        <taxon>Arctium</taxon>
    </lineage>
</organism>
<reference evidence="2" key="1">
    <citation type="journal article" date="2022" name="Mol. Ecol. Resour.">
        <title>The genomes of chicory, endive, great burdock and yacon provide insights into Asteraceae palaeo-polyploidization history and plant inulin production.</title>
        <authorList>
            <person name="Fan W."/>
            <person name="Wang S."/>
            <person name="Wang H."/>
            <person name="Wang A."/>
            <person name="Jiang F."/>
            <person name="Liu H."/>
            <person name="Zhao H."/>
            <person name="Xu D."/>
            <person name="Zhang Y."/>
        </authorList>
    </citation>
    <scope>NUCLEOTIDE SEQUENCE [LARGE SCALE GENOMIC DNA]</scope>
    <source>
        <strain evidence="2">cv. Niubang</strain>
    </source>
</reference>
<gene>
    <name evidence="1" type="ORF">L6452_23748</name>
</gene>
<comment type="caution">
    <text evidence="1">The sequence shown here is derived from an EMBL/GenBank/DDBJ whole genome shotgun (WGS) entry which is preliminary data.</text>
</comment>
<keyword evidence="2" id="KW-1185">Reference proteome</keyword>
<name>A0ACB9A8K4_ARCLA</name>
<dbReference type="EMBL" id="CM042054">
    <property type="protein sequence ID" value="KAI3706183.1"/>
    <property type="molecule type" value="Genomic_DNA"/>
</dbReference>
<accession>A0ACB9A8K4</accession>
<evidence type="ECO:0000313" key="2">
    <source>
        <dbReference type="Proteomes" id="UP001055879"/>
    </source>
</evidence>
<proteinExistence type="predicted"/>
<reference evidence="1 2" key="2">
    <citation type="journal article" date="2022" name="Mol. Ecol. Resour.">
        <title>The genomes of chicory, endive, great burdock and yacon provide insights into Asteraceae paleo-polyploidization history and plant inulin production.</title>
        <authorList>
            <person name="Fan W."/>
            <person name="Wang S."/>
            <person name="Wang H."/>
            <person name="Wang A."/>
            <person name="Jiang F."/>
            <person name="Liu H."/>
            <person name="Zhao H."/>
            <person name="Xu D."/>
            <person name="Zhang Y."/>
        </authorList>
    </citation>
    <scope>NUCLEOTIDE SEQUENCE [LARGE SCALE GENOMIC DNA]</scope>
    <source>
        <strain evidence="2">cv. Niubang</strain>
    </source>
</reference>
<sequence>MQISSLPQIPLLCLHQFLPPISSFDGVSVDFAAIASHVESLMYTLVDAVVVVDFFASASGDLVTSTVLKSGGCSPGEKEDDGIRRGGSRSRWHHHIHPPCSSFTPEI</sequence>
<dbReference type="Proteomes" id="UP001055879">
    <property type="component" value="Linkage Group LG08"/>
</dbReference>
<protein>
    <submittedName>
        <fullName evidence="1">Uncharacterized protein</fullName>
    </submittedName>
</protein>
<evidence type="ECO:0000313" key="1">
    <source>
        <dbReference type="EMBL" id="KAI3706183.1"/>
    </source>
</evidence>